<dbReference type="EMBL" id="GGEC01061163">
    <property type="protein sequence ID" value="MBX41647.1"/>
    <property type="molecule type" value="Transcribed_RNA"/>
</dbReference>
<organism evidence="1">
    <name type="scientific">Rhizophora mucronata</name>
    <name type="common">Asiatic mangrove</name>
    <dbReference type="NCBI Taxonomy" id="61149"/>
    <lineage>
        <taxon>Eukaryota</taxon>
        <taxon>Viridiplantae</taxon>
        <taxon>Streptophyta</taxon>
        <taxon>Embryophyta</taxon>
        <taxon>Tracheophyta</taxon>
        <taxon>Spermatophyta</taxon>
        <taxon>Magnoliopsida</taxon>
        <taxon>eudicotyledons</taxon>
        <taxon>Gunneridae</taxon>
        <taxon>Pentapetalae</taxon>
        <taxon>rosids</taxon>
        <taxon>fabids</taxon>
        <taxon>Malpighiales</taxon>
        <taxon>Rhizophoraceae</taxon>
        <taxon>Rhizophora</taxon>
    </lineage>
</organism>
<dbReference type="AlphaFoldDB" id="A0A2P2NGP5"/>
<protein>
    <submittedName>
        <fullName evidence="1">Uncharacterized protein</fullName>
    </submittedName>
</protein>
<accession>A0A2P2NGP5</accession>
<evidence type="ECO:0000313" key="1">
    <source>
        <dbReference type="EMBL" id="MBX41647.1"/>
    </source>
</evidence>
<proteinExistence type="predicted"/>
<reference evidence="1" key="1">
    <citation type="submission" date="2018-02" db="EMBL/GenBank/DDBJ databases">
        <title>Rhizophora mucronata_Transcriptome.</title>
        <authorList>
            <person name="Meera S.P."/>
            <person name="Sreeshan A."/>
            <person name="Augustine A."/>
        </authorList>
    </citation>
    <scope>NUCLEOTIDE SEQUENCE</scope>
    <source>
        <tissue evidence="1">Leaf</tissue>
    </source>
</reference>
<name>A0A2P2NGP5_RHIMU</name>
<sequence>MCSFSVLQYKKLHSKESQVRIFLLVAEHASQYPRCGIFTCGYRLILCTCSLYSWLCSRCG</sequence>